<proteinExistence type="inferred from homology"/>
<evidence type="ECO:0000259" key="4">
    <source>
        <dbReference type="Pfam" id="PF01814"/>
    </source>
</evidence>
<dbReference type="PANTHER" id="PTHR37164:SF1">
    <property type="entry name" value="BACTERIOHEMERYTHRIN"/>
    <property type="match status" value="1"/>
</dbReference>
<dbReference type="AlphaFoldDB" id="A0A343JG26"/>
<accession>A0A343JG26</accession>
<dbReference type="CDD" id="cd12107">
    <property type="entry name" value="Hemerythrin"/>
    <property type="match status" value="1"/>
</dbReference>
<dbReference type="PANTHER" id="PTHR37164">
    <property type="entry name" value="BACTERIOHEMERYTHRIN"/>
    <property type="match status" value="1"/>
</dbReference>
<evidence type="ECO:0000313" key="6">
    <source>
        <dbReference type="Proteomes" id="UP000264883"/>
    </source>
</evidence>
<dbReference type="InterPro" id="IPR050669">
    <property type="entry name" value="Hemerythrin"/>
</dbReference>
<dbReference type="GO" id="GO:0046872">
    <property type="term" value="F:metal ion binding"/>
    <property type="evidence" value="ECO:0007669"/>
    <property type="project" value="UniProtKB-KW"/>
</dbReference>
<keyword evidence="2" id="KW-0479">Metal-binding</keyword>
<dbReference type="Pfam" id="PF01814">
    <property type="entry name" value="Hemerythrin"/>
    <property type="match status" value="1"/>
</dbReference>
<dbReference type="Gene3D" id="1.20.120.50">
    <property type="entry name" value="Hemerythrin-like"/>
    <property type="match status" value="1"/>
</dbReference>
<feature type="domain" description="Hemerythrin-like" evidence="4">
    <location>
        <begin position="10"/>
        <end position="127"/>
    </location>
</feature>
<evidence type="ECO:0000256" key="2">
    <source>
        <dbReference type="ARBA" id="ARBA00022723"/>
    </source>
</evidence>
<sequence length="132" mass="15950">MYEMKPEYKTGIDFIDKEHEQLFTIANRAYELLKNEFIPDKYDYIVEVVEELKAYTKYHFEHEEEYMVSKGYKRLLSQKVAHDEFIKKIQSYSTEHIDENQREVLLGLLALINDWLIEHIFRADKLIAEVNQ</sequence>
<organism evidence="5 6">
    <name type="scientific">Clostridium isatidis</name>
    <dbReference type="NCBI Taxonomy" id="182773"/>
    <lineage>
        <taxon>Bacteria</taxon>
        <taxon>Bacillati</taxon>
        <taxon>Bacillota</taxon>
        <taxon>Clostridia</taxon>
        <taxon>Eubacteriales</taxon>
        <taxon>Clostridiaceae</taxon>
        <taxon>Clostridium</taxon>
    </lineage>
</organism>
<dbReference type="EMBL" id="CP016786">
    <property type="protein sequence ID" value="ASW44484.1"/>
    <property type="molecule type" value="Genomic_DNA"/>
</dbReference>
<dbReference type="InterPro" id="IPR035938">
    <property type="entry name" value="Hemerythrin-like_sf"/>
</dbReference>
<keyword evidence="6" id="KW-1185">Reference proteome</keyword>
<gene>
    <name evidence="5" type="ORF">BEN51_07380</name>
</gene>
<evidence type="ECO:0000313" key="5">
    <source>
        <dbReference type="EMBL" id="ASW44484.1"/>
    </source>
</evidence>
<reference evidence="5 6" key="1">
    <citation type="submission" date="2016-08" db="EMBL/GenBank/DDBJ databases">
        <title>Complete Genome Sequence Of The Indigo Reducing Clostridium isatidis DSM15098.</title>
        <authorList>
            <person name="Little G.T."/>
            <person name="Minton N.P."/>
        </authorList>
    </citation>
    <scope>NUCLEOTIDE SEQUENCE [LARGE SCALE GENOMIC DNA]</scope>
    <source>
        <strain evidence="5 6">DSM 15098</strain>
    </source>
</reference>
<evidence type="ECO:0000256" key="1">
    <source>
        <dbReference type="ARBA" id="ARBA00010587"/>
    </source>
</evidence>
<evidence type="ECO:0000256" key="3">
    <source>
        <dbReference type="ARBA" id="ARBA00023004"/>
    </source>
</evidence>
<dbReference type="RefSeq" id="WP_119866594.1">
    <property type="nucleotide sequence ID" value="NZ_CP016786.1"/>
</dbReference>
<comment type="similarity">
    <text evidence="1">Belongs to the hemerythrin family.</text>
</comment>
<dbReference type="NCBIfam" id="TIGR02481">
    <property type="entry name" value="hemeryth_dom"/>
    <property type="match status" value="1"/>
</dbReference>
<dbReference type="OrthoDB" id="9797092at2"/>
<name>A0A343JG26_9CLOT</name>
<dbReference type="InterPro" id="IPR012827">
    <property type="entry name" value="Hemerythrin_metal-bd"/>
</dbReference>
<dbReference type="KEGG" id="cia:BEN51_07380"/>
<dbReference type="SUPFAM" id="SSF47188">
    <property type="entry name" value="Hemerythrin-like"/>
    <property type="match status" value="1"/>
</dbReference>
<dbReference type="NCBIfam" id="NF033749">
    <property type="entry name" value="bact_hemeryth"/>
    <property type="match status" value="1"/>
</dbReference>
<protein>
    <submittedName>
        <fullName evidence="5">Bacteriohemerythrin</fullName>
    </submittedName>
</protein>
<dbReference type="InterPro" id="IPR012312">
    <property type="entry name" value="Hemerythrin-like"/>
</dbReference>
<dbReference type="Proteomes" id="UP000264883">
    <property type="component" value="Chromosome"/>
</dbReference>
<keyword evidence="3" id="KW-0408">Iron</keyword>